<name>A0A382XXF3_9ZZZZ</name>
<dbReference type="Pfam" id="PF08757">
    <property type="entry name" value="CotH"/>
    <property type="match status" value="1"/>
</dbReference>
<protein>
    <submittedName>
        <fullName evidence="1">Uncharacterized protein</fullName>
    </submittedName>
</protein>
<organism evidence="1">
    <name type="scientific">marine metagenome</name>
    <dbReference type="NCBI Taxonomy" id="408172"/>
    <lineage>
        <taxon>unclassified sequences</taxon>
        <taxon>metagenomes</taxon>
        <taxon>ecological metagenomes</taxon>
    </lineage>
</organism>
<reference evidence="1" key="1">
    <citation type="submission" date="2018-05" db="EMBL/GenBank/DDBJ databases">
        <authorList>
            <person name="Lanie J.A."/>
            <person name="Ng W.-L."/>
            <person name="Kazmierczak K.M."/>
            <person name="Andrzejewski T.M."/>
            <person name="Davidsen T.M."/>
            <person name="Wayne K.J."/>
            <person name="Tettelin H."/>
            <person name="Glass J.I."/>
            <person name="Rusch D."/>
            <person name="Podicherti R."/>
            <person name="Tsui H.-C.T."/>
            <person name="Winkler M.E."/>
        </authorList>
    </citation>
    <scope>NUCLEOTIDE SEQUENCE</scope>
</reference>
<gene>
    <name evidence="1" type="ORF">METZ01_LOCUS428015</name>
</gene>
<dbReference type="InterPro" id="IPR014867">
    <property type="entry name" value="Spore_coat_CotH_CotH2/3/7"/>
</dbReference>
<accession>A0A382XXF3</accession>
<sequence length="187" mass="21385">MKKLYAAFLLLTISSLSIAQSFSTSNLPIIIINTIADSIDDEPKIMVEMGIIDNANGLNNVNDPLNHFEGYCGIEFRGNSSQSFDKKNYSLELWNQLGEDSAVNLLGMGKEEDWVLHASHMDRTFMRNPLFYRIWREMGHWASDVRYVELIIDGDYRGVYHLMEKIKRDDDRLDIAKLDSNDNAGDS</sequence>
<dbReference type="EMBL" id="UINC01170892">
    <property type="protein sequence ID" value="SVD75161.1"/>
    <property type="molecule type" value="Genomic_DNA"/>
</dbReference>
<feature type="non-terminal residue" evidence="1">
    <location>
        <position position="187"/>
    </location>
</feature>
<evidence type="ECO:0000313" key="1">
    <source>
        <dbReference type="EMBL" id="SVD75161.1"/>
    </source>
</evidence>
<dbReference type="AlphaFoldDB" id="A0A382XXF3"/>
<proteinExistence type="predicted"/>